<dbReference type="InterPro" id="IPR023214">
    <property type="entry name" value="HAD_sf"/>
</dbReference>
<dbReference type="InterPro" id="IPR031703">
    <property type="entry name" value="Lipin_mid"/>
</dbReference>
<feature type="compositionally biased region" description="Acidic residues" evidence="6">
    <location>
        <begin position="1008"/>
        <end position="1026"/>
    </location>
</feature>
<feature type="domain" description="LNS2/PITP" evidence="7">
    <location>
        <begin position="667"/>
        <end position="831"/>
    </location>
</feature>
<dbReference type="InterPro" id="IPR036412">
    <property type="entry name" value="HAD-like_sf"/>
</dbReference>
<dbReference type="Pfam" id="PF04090">
    <property type="entry name" value="Rrn11"/>
    <property type="match status" value="1"/>
</dbReference>
<comment type="caution">
    <text evidence="8">The sequence shown here is derived from an EMBL/GenBank/DDBJ whole genome shotgun (WGS) entry which is preliminary data.</text>
</comment>
<name>A0AAV5A3G6_9AGAM</name>
<keyword evidence="5" id="KW-0378">Hydrolase</keyword>
<dbReference type="FunFam" id="3.40.50.1000:FF:000063">
    <property type="entry name" value="Nuclear elongation and deformation protein"/>
    <property type="match status" value="1"/>
</dbReference>
<dbReference type="SUPFAM" id="SSF56784">
    <property type="entry name" value="HAD-like"/>
    <property type="match status" value="1"/>
</dbReference>
<dbReference type="GO" id="GO:0009062">
    <property type="term" value="P:fatty acid catabolic process"/>
    <property type="evidence" value="ECO:0007669"/>
    <property type="project" value="TreeGrafter"/>
</dbReference>
<keyword evidence="9" id="KW-1185">Reference proteome</keyword>
<dbReference type="PANTHER" id="PTHR12181:SF12">
    <property type="entry name" value="PHOSPHATIDATE PHOSPHATASE"/>
    <property type="match status" value="1"/>
</dbReference>
<dbReference type="AlphaFoldDB" id="A0AAV5A3G6"/>
<feature type="region of interest" description="Disordered" evidence="6">
    <location>
        <begin position="880"/>
        <end position="899"/>
    </location>
</feature>
<evidence type="ECO:0000256" key="1">
    <source>
        <dbReference type="ARBA" id="ARBA00001946"/>
    </source>
</evidence>
<feature type="region of interest" description="Disordered" evidence="6">
    <location>
        <begin position="293"/>
        <end position="411"/>
    </location>
</feature>
<feature type="compositionally biased region" description="Polar residues" evidence="6">
    <location>
        <begin position="914"/>
        <end position="948"/>
    </location>
</feature>
<feature type="compositionally biased region" description="Polar residues" evidence="6">
    <location>
        <begin position="324"/>
        <end position="333"/>
    </location>
</feature>
<dbReference type="GO" id="GO:0001164">
    <property type="term" value="F:RNA polymerase I core promoter sequence-specific DNA binding"/>
    <property type="evidence" value="ECO:0007669"/>
    <property type="project" value="InterPro"/>
</dbReference>
<evidence type="ECO:0000256" key="3">
    <source>
        <dbReference type="ARBA" id="ARBA00012638"/>
    </source>
</evidence>
<feature type="compositionally biased region" description="Polar residues" evidence="6">
    <location>
        <begin position="224"/>
        <end position="235"/>
    </location>
</feature>
<dbReference type="InterPro" id="IPR007224">
    <property type="entry name" value="TIF_Rrn11"/>
</dbReference>
<dbReference type="InterPro" id="IPR007651">
    <property type="entry name" value="Lipin_N"/>
</dbReference>
<feature type="compositionally biased region" description="Basic and acidic residues" evidence="6">
    <location>
        <begin position="298"/>
        <end position="318"/>
    </location>
</feature>
<feature type="compositionally biased region" description="Low complexity" evidence="6">
    <location>
        <begin position="179"/>
        <end position="191"/>
    </location>
</feature>
<accession>A0AAV5A3G6</accession>
<evidence type="ECO:0000256" key="6">
    <source>
        <dbReference type="SAM" id="MobiDB-lite"/>
    </source>
</evidence>
<feature type="region of interest" description="Disordered" evidence="6">
    <location>
        <begin position="126"/>
        <end position="196"/>
    </location>
</feature>
<dbReference type="SMART" id="SM00775">
    <property type="entry name" value="LNS2"/>
    <property type="match status" value="1"/>
</dbReference>
<dbReference type="Proteomes" id="UP001050691">
    <property type="component" value="Unassembled WGS sequence"/>
</dbReference>
<comment type="similarity">
    <text evidence="2">Belongs to the lipin family.</text>
</comment>
<dbReference type="EMBL" id="BPWL01000002">
    <property type="protein sequence ID" value="GJJ07183.1"/>
    <property type="molecule type" value="Genomic_DNA"/>
</dbReference>
<protein>
    <recommendedName>
        <fullName evidence="3">phosphatidate phosphatase</fullName>
        <ecNumber evidence="3">3.1.3.4</ecNumber>
    </recommendedName>
</protein>
<dbReference type="InterPro" id="IPR031315">
    <property type="entry name" value="LNS2/PITP"/>
</dbReference>
<reference evidence="8" key="1">
    <citation type="submission" date="2021-10" db="EMBL/GenBank/DDBJ databases">
        <title>De novo Genome Assembly of Clathrus columnatus (Basidiomycota, Fungi) Using Illumina and Nanopore Sequence Data.</title>
        <authorList>
            <person name="Ogiso-Tanaka E."/>
            <person name="Itagaki H."/>
            <person name="Hosoya T."/>
            <person name="Hosaka K."/>
        </authorList>
    </citation>
    <scope>NUCLEOTIDE SEQUENCE</scope>
    <source>
        <strain evidence="8">MO-923</strain>
    </source>
</reference>
<dbReference type="EC" id="3.1.3.4" evidence="3"/>
<evidence type="ECO:0000313" key="8">
    <source>
        <dbReference type="EMBL" id="GJJ07183.1"/>
    </source>
</evidence>
<dbReference type="PANTHER" id="PTHR12181">
    <property type="entry name" value="LIPIN"/>
    <property type="match status" value="1"/>
</dbReference>
<feature type="region of interest" description="Disordered" evidence="6">
    <location>
        <begin position="911"/>
        <end position="948"/>
    </location>
</feature>
<proteinExistence type="inferred from homology"/>
<evidence type="ECO:0000256" key="4">
    <source>
        <dbReference type="ARBA" id="ARBA00022553"/>
    </source>
</evidence>
<dbReference type="Gene3D" id="3.40.50.1000">
    <property type="entry name" value="HAD superfamily/HAD-like"/>
    <property type="match status" value="1"/>
</dbReference>
<dbReference type="InterPro" id="IPR026058">
    <property type="entry name" value="LIPIN"/>
</dbReference>
<dbReference type="InterPro" id="IPR013209">
    <property type="entry name" value="LNS2"/>
</dbReference>
<evidence type="ECO:0000256" key="5">
    <source>
        <dbReference type="ARBA" id="ARBA00022801"/>
    </source>
</evidence>
<dbReference type="Pfam" id="PF08235">
    <property type="entry name" value="LNS2"/>
    <property type="match status" value="1"/>
</dbReference>
<dbReference type="Pfam" id="PF04571">
    <property type="entry name" value="Lipin_N"/>
    <property type="match status" value="1"/>
</dbReference>
<dbReference type="Pfam" id="PF16876">
    <property type="entry name" value="Lipin_mid"/>
    <property type="match status" value="1"/>
</dbReference>
<organism evidence="8 9">
    <name type="scientific">Clathrus columnatus</name>
    <dbReference type="NCBI Taxonomy" id="1419009"/>
    <lineage>
        <taxon>Eukaryota</taxon>
        <taxon>Fungi</taxon>
        <taxon>Dikarya</taxon>
        <taxon>Basidiomycota</taxon>
        <taxon>Agaricomycotina</taxon>
        <taxon>Agaricomycetes</taxon>
        <taxon>Phallomycetidae</taxon>
        <taxon>Phallales</taxon>
        <taxon>Clathraceae</taxon>
        <taxon>Clathrus</taxon>
    </lineage>
</organism>
<evidence type="ECO:0000256" key="2">
    <source>
        <dbReference type="ARBA" id="ARBA00005476"/>
    </source>
</evidence>
<feature type="region of interest" description="Disordered" evidence="6">
    <location>
        <begin position="224"/>
        <end position="255"/>
    </location>
</feature>
<dbReference type="GO" id="GO:0001181">
    <property type="term" value="F:RNA polymerase I general transcription initiation factor activity"/>
    <property type="evidence" value="ECO:0007669"/>
    <property type="project" value="InterPro"/>
</dbReference>
<keyword evidence="4" id="KW-0597">Phosphoprotein</keyword>
<feature type="compositionally biased region" description="Basic and acidic residues" evidence="6">
    <location>
        <begin position="237"/>
        <end position="248"/>
    </location>
</feature>
<gene>
    <name evidence="8" type="ORF">Clacol_001383</name>
</gene>
<comment type="cofactor">
    <cofactor evidence="1">
        <name>Mg(2+)</name>
        <dbReference type="ChEBI" id="CHEBI:18420"/>
    </cofactor>
</comment>
<dbReference type="GO" id="GO:0019432">
    <property type="term" value="P:triglyceride biosynthetic process"/>
    <property type="evidence" value="ECO:0007669"/>
    <property type="project" value="TreeGrafter"/>
</dbReference>
<sequence>MNYLRGALNAASQYYKDLPPINPATLTGAIDVIVIERTTENGDIELVCSPFHVRFGKWQVLRPAEKQVTVLVNGEPIPFNMKIGDAGEAFFVFETEEDVPEDLITSPLLQPLQDTDLLEPQADESGRFGARQDKPSTPPPQLPHLPKAPHEPEFLDLNAPQDSHKAPTSQVVHSPQPEVSRTSSISSTVSTKINDLKHTSQDAPLSTIKSTAAAMRDFATTSIPRIVRTSTTNSAPDDGHTSPEDAGDKILPASEDIHPPDVTYHRGTVCFASISLFKSVEFRCADVVLDLSGYHSRGPSERTVTGEDKWDEQSDFKEFGAPSPETSRTPTPDSSEELPGPRPPRATSAPPEYGAPSSPPPEYSWDWGAFPQRSPADGTFPRDRLQQRLKPSSSNIPRSRSPIPETAGGKLEADAEDPFKVWLDFEGQRLSFELSLCGENGNVDSNRNLNDDPLQRAKRFDAKRIPFQTLLNDESVLRSEDLVVRWDDESENSPLMSALVKWRTLTEAERALKIPESISSPTTITASPTTLTHAPKPAVRSRTWSRWWSRSYATDDVQPKVQSMSTPASASASVDKLVPLTVPIRSATPDVIEQPLPLSSVPFPKQVSAPSPPHYGKKHAKTLRLTSDQLKSLNLKKGANSITFSLSATGQVACTARIFVWDSSDQVVVSDIDGTITNADPEIPRSDALGHVFTLIGRDWTHLGVAKLYTDICKNGYKVMYLTSRAIGQADSTRDYLKGINQNNYQLPEGPVIMSPDRLLTSLHREVIMRKPEVFKMACLKDIQRLFGGISHNPFYAGFGNRITDALSYRSVDIPSARIFTIDSSGEVKMELLELAGYKSSYIHMTDLVDQMFPPINRKWTPEYTDFNYWRTPIPELELPELVPTPPSPSLSASARSDTSMQSTFSRLRHFSLGRSSRAQSPDRVSSLSSNGTSKDTPQDTLYTTNNNNKHIRSAASLDRFGSFLPNQDEIVFVPNDWNANRQPKRRPGSMPGSLDLTPGLQDPRWLEDEEGDSGDEGSGNDEPESDHDGYTEDQGAEQTFDDDLIATGEMENVPPNEPNELGKRASFLFTSLEDKAPSSSRKVHIRRLVDLLYICIHKQDWNKAGRAWVILTQCSEFNWQSVWQFGIIFASSLSRRNENVTASADSRSLEYLRIAMLRLPLKRVDILQEIVVQLINQEQYRQALEELEL</sequence>
<dbReference type="GO" id="GO:0005634">
    <property type="term" value="C:nucleus"/>
    <property type="evidence" value="ECO:0007669"/>
    <property type="project" value="TreeGrafter"/>
</dbReference>
<feature type="compositionally biased region" description="Low complexity" evidence="6">
    <location>
        <begin position="391"/>
        <end position="404"/>
    </location>
</feature>
<evidence type="ECO:0000313" key="9">
    <source>
        <dbReference type="Proteomes" id="UP001050691"/>
    </source>
</evidence>
<evidence type="ECO:0000259" key="7">
    <source>
        <dbReference type="SMART" id="SM00775"/>
    </source>
</evidence>
<feature type="region of interest" description="Disordered" evidence="6">
    <location>
        <begin position="976"/>
        <end position="1035"/>
    </location>
</feature>
<dbReference type="GO" id="GO:0008195">
    <property type="term" value="F:phosphatidate phosphatase activity"/>
    <property type="evidence" value="ECO:0007669"/>
    <property type="project" value="UniProtKB-EC"/>
</dbReference>